<dbReference type="InParanoid" id="A0A1C7N3E1"/>
<comment type="caution">
    <text evidence="2">The sequence shown here is derived from an EMBL/GenBank/DDBJ whole genome shotgun (WGS) entry which is preliminary data.</text>
</comment>
<dbReference type="AlphaFoldDB" id="A0A1C7N3E1"/>
<keyword evidence="1" id="KW-0472">Membrane</keyword>
<keyword evidence="3" id="KW-1185">Reference proteome</keyword>
<proteinExistence type="predicted"/>
<dbReference type="EMBL" id="LUGH01000642">
    <property type="protein sequence ID" value="OBZ83547.1"/>
    <property type="molecule type" value="Genomic_DNA"/>
</dbReference>
<evidence type="ECO:0000256" key="1">
    <source>
        <dbReference type="SAM" id="Phobius"/>
    </source>
</evidence>
<evidence type="ECO:0000313" key="2">
    <source>
        <dbReference type="EMBL" id="OBZ83547.1"/>
    </source>
</evidence>
<gene>
    <name evidence="2" type="ORF">A0J61_08398</name>
</gene>
<reference evidence="2 3" key="1">
    <citation type="submission" date="2016-03" db="EMBL/GenBank/DDBJ databases">
        <title>Choanephora cucurbitarum.</title>
        <authorList>
            <person name="Min B."/>
            <person name="Park H."/>
            <person name="Park J.-H."/>
            <person name="Shin H.-D."/>
            <person name="Choi I.-G."/>
        </authorList>
    </citation>
    <scope>NUCLEOTIDE SEQUENCE [LARGE SCALE GENOMIC DNA]</scope>
    <source>
        <strain evidence="2 3">KUS-F28377</strain>
    </source>
</reference>
<feature type="transmembrane region" description="Helical" evidence="1">
    <location>
        <begin position="21"/>
        <end position="41"/>
    </location>
</feature>
<dbReference type="Proteomes" id="UP000093000">
    <property type="component" value="Unassembled WGS sequence"/>
</dbReference>
<evidence type="ECO:0000313" key="3">
    <source>
        <dbReference type="Proteomes" id="UP000093000"/>
    </source>
</evidence>
<keyword evidence="1" id="KW-1133">Transmembrane helix</keyword>
<accession>A0A1C7N3E1</accession>
<keyword evidence="1" id="KW-0812">Transmembrane</keyword>
<sequence length="84" mass="9058">MQVMSKIEDPNQRSFIQVIKMVRSTLFISAIFAMVAFVAAVPGDAALLDKIDITDVNVISPNNILGADKTIKSGNGNHIVAKDE</sequence>
<organism evidence="2 3">
    <name type="scientific">Choanephora cucurbitarum</name>
    <dbReference type="NCBI Taxonomy" id="101091"/>
    <lineage>
        <taxon>Eukaryota</taxon>
        <taxon>Fungi</taxon>
        <taxon>Fungi incertae sedis</taxon>
        <taxon>Mucoromycota</taxon>
        <taxon>Mucoromycotina</taxon>
        <taxon>Mucoromycetes</taxon>
        <taxon>Mucorales</taxon>
        <taxon>Mucorineae</taxon>
        <taxon>Choanephoraceae</taxon>
        <taxon>Choanephoroideae</taxon>
        <taxon>Choanephora</taxon>
    </lineage>
</organism>
<name>A0A1C7N3E1_9FUNG</name>
<protein>
    <submittedName>
        <fullName evidence="2">Uncharacterized protein</fullName>
    </submittedName>
</protein>